<name>A0A840CAP0_9RHOB</name>
<proteinExistence type="inferred from homology"/>
<dbReference type="InterPro" id="IPR051013">
    <property type="entry name" value="MBL_superfamily_lactonases"/>
</dbReference>
<gene>
    <name evidence="7" type="ORF">GGR17_001742</name>
</gene>
<dbReference type="PROSITE" id="PS51318">
    <property type="entry name" value="TAT"/>
    <property type="match status" value="1"/>
</dbReference>
<dbReference type="Pfam" id="PF00753">
    <property type="entry name" value="Lactamase_B"/>
    <property type="match status" value="1"/>
</dbReference>
<dbReference type="EMBL" id="JACIEQ010000002">
    <property type="protein sequence ID" value="MBB4021933.1"/>
    <property type="molecule type" value="Genomic_DNA"/>
</dbReference>
<dbReference type="GO" id="GO:0016787">
    <property type="term" value="F:hydrolase activity"/>
    <property type="evidence" value="ECO:0007669"/>
    <property type="project" value="UniProtKB-KW"/>
</dbReference>
<dbReference type="SMART" id="SM00849">
    <property type="entry name" value="Lactamase_B"/>
    <property type="match status" value="1"/>
</dbReference>
<dbReference type="PANTHER" id="PTHR42978">
    <property type="entry name" value="QUORUM-QUENCHING LACTONASE YTNP-RELATED-RELATED"/>
    <property type="match status" value="1"/>
</dbReference>
<dbReference type="Proteomes" id="UP000585681">
    <property type="component" value="Unassembled WGS sequence"/>
</dbReference>
<dbReference type="Gene3D" id="3.60.15.10">
    <property type="entry name" value="Ribonuclease Z/Hydroxyacylglutathione hydrolase-like"/>
    <property type="match status" value="1"/>
</dbReference>
<feature type="chain" id="PRO_5032572389" evidence="5">
    <location>
        <begin position="30"/>
        <end position="323"/>
    </location>
</feature>
<evidence type="ECO:0000256" key="1">
    <source>
        <dbReference type="ARBA" id="ARBA00007749"/>
    </source>
</evidence>
<evidence type="ECO:0000256" key="2">
    <source>
        <dbReference type="ARBA" id="ARBA00022723"/>
    </source>
</evidence>
<organism evidence="7 8">
    <name type="scientific">Actibacterium naphthalenivorans</name>
    <dbReference type="NCBI Taxonomy" id="1614693"/>
    <lineage>
        <taxon>Bacteria</taxon>
        <taxon>Pseudomonadati</taxon>
        <taxon>Pseudomonadota</taxon>
        <taxon>Alphaproteobacteria</taxon>
        <taxon>Rhodobacterales</taxon>
        <taxon>Roseobacteraceae</taxon>
        <taxon>Actibacterium</taxon>
    </lineage>
</organism>
<keyword evidence="2" id="KW-0479">Metal-binding</keyword>
<evidence type="ECO:0000313" key="7">
    <source>
        <dbReference type="EMBL" id="MBB4021933.1"/>
    </source>
</evidence>
<reference evidence="7" key="1">
    <citation type="submission" date="2020-08" db="EMBL/GenBank/DDBJ databases">
        <title>Genomic Encyclopedia of Type Strains, Phase IV (KMG-IV): sequencing the most valuable type-strain genomes for metagenomic binning, comparative biology and taxonomic classification.</title>
        <authorList>
            <person name="Goeker M."/>
        </authorList>
    </citation>
    <scope>NUCLEOTIDE SEQUENCE [LARGE SCALE GENOMIC DNA]</scope>
    <source>
        <strain evidence="7">DSM 105040</strain>
    </source>
</reference>
<comment type="caution">
    <text evidence="7">The sequence shown here is derived from an EMBL/GenBank/DDBJ whole genome shotgun (WGS) entry which is preliminary data.</text>
</comment>
<dbReference type="RefSeq" id="WP_037205579.1">
    <property type="nucleotide sequence ID" value="NZ_JACIEQ010000002.1"/>
</dbReference>
<evidence type="ECO:0000256" key="3">
    <source>
        <dbReference type="ARBA" id="ARBA00022801"/>
    </source>
</evidence>
<comment type="similarity">
    <text evidence="1">Belongs to the metallo-beta-lactamase superfamily.</text>
</comment>
<sequence length="323" mass="34520">MTRLTTTRRGLLKAAAAAPALALPAPLMAQISGPAGRGNPAHFRFDLGAARITVVSDGHLGLTIDGLGVNADPAEVLAFLEAHRLSTTGHYSHTNHVVIETGDATVLVDVGSGDRFLPTAGRLLDNLTEAGIDHGAITHVVITHAHPDHIWGIRDDFDEPILPDAEYVIGAGEYDWWMQDGLAGSVPAEMQQFVVGAVNSLTADGLDWTMAQDGHEVVPGVRLISTPGHTLNHMSVMVESDGKQLLALGDAMTHAYISMERPDWFAGFDQDGPMASATRLRLLDMAATDGIAVLGYHFPFPGVGHVMRMGDAYRFVPALWTWG</sequence>
<dbReference type="InterPro" id="IPR001279">
    <property type="entry name" value="Metallo-B-lactamas"/>
</dbReference>
<dbReference type="SUPFAM" id="SSF56281">
    <property type="entry name" value="Metallo-hydrolase/oxidoreductase"/>
    <property type="match status" value="1"/>
</dbReference>
<evidence type="ECO:0000256" key="5">
    <source>
        <dbReference type="SAM" id="SignalP"/>
    </source>
</evidence>
<dbReference type="InterPro" id="IPR019546">
    <property type="entry name" value="TAT_signal_bac_arc"/>
</dbReference>
<accession>A0A840CAP0</accession>
<keyword evidence="4" id="KW-0862">Zinc</keyword>
<dbReference type="AlphaFoldDB" id="A0A840CAP0"/>
<dbReference type="PANTHER" id="PTHR42978:SF6">
    <property type="entry name" value="QUORUM-QUENCHING LACTONASE YTNP-RELATED"/>
    <property type="match status" value="1"/>
</dbReference>
<evidence type="ECO:0000259" key="6">
    <source>
        <dbReference type="SMART" id="SM00849"/>
    </source>
</evidence>
<feature type="domain" description="Metallo-beta-lactamase" evidence="6">
    <location>
        <begin position="93"/>
        <end position="297"/>
    </location>
</feature>
<protein>
    <submittedName>
        <fullName evidence="7">Glyoxylase-like metal-dependent hydrolase (Beta-lactamase superfamily II)</fullName>
    </submittedName>
</protein>
<evidence type="ECO:0000313" key="8">
    <source>
        <dbReference type="Proteomes" id="UP000585681"/>
    </source>
</evidence>
<feature type="signal peptide" evidence="5">
    <location>
        <begin position="1"/>
        <end position="29"/>
    </location>
</feature>
<keyword evidence="5" id="KW-0732">Signal</keyword>
<evidence type="ECO:0000256" key="4">
    <source>
        <dbReference type="ARBA" id="ARBA00022833"/>
    </source>
</evidence>
<dbReference type="NCBIfam" id="TIGR01409">
    <property type="entry name" value="TAT_signal_seq"/>
    <property type="match status" value="1"/>
</dbReference>
<dbReference type="InterPro" id="IPR036866">
    <property type="entry name" value="RibonucZ/Hydroxyglut_hydro"/>
</dbReference>
<dbReference type="GO" id="GO:0046872">
    <property type="term" value="F:metal ion binding"/>
    <property type="evidence" value="ECO:0007669"/>
    <property type="project" value="UniProtKB-KW"/>
</dbReference>
<dbReference type="InterPro" id="IPR006311">
    <property type="entry name" value="TAT_signal"/>
</dbReference>
<dbReference type="CDD" id="cd07720">
    <property type="entry name" value="OPHC2-like_MBL-fold"/>
    <property type="match status" value="1"/>
</dbReference>
<keyword evidence="8" id="KW-1185">Reference proteome</keyword>
<keyword evidence="3 7" id="KW-0378">Hydrolase</keyword>